<dbReference type="OrthoDB" id="9786336at2"/>
<dbReference type="InterPro" id="IPR016545">
    <property type="entry name" value="UCP009120_prtse"/>
</dbReference>
<dbReference type="PIRSF" id="PIRSF009120">
    <property type="entry name" value="UCP009120_prtse"/>
    <property type="match status" value="1"/>
</dbReference>
<protein>
    <submittedName>
        <fullName evidence="1">Proteasome-type protease</fullName>
    </submittedName>
</protein>
<dbReference type="eggNOG" id="COG3484">
    <property type="taxonomic scope" value="Bacteria"/>
</dbReference>
<dbReference type="KEGG" id="hhy:Halhy_0234"/>
<dbReference type="GO" id="GO:0000502">
    <property type="term" value="C:proteasome complex"/>
    <property type="evidence" value="ECO:0007669"/>
    <property type="project" value="UniProtKB-KW"/>
</dbReference>
<evidence type="ECO:0000313" key="2">
    <source>
        <dbReference type="Proteomes" id="UP000008461"/>
    </source>
</evidence>
<dbReference type="SUPFAM" id="SSF56235">
    <property type="entry name" value="N-terminal nucleophile aminohydrolases (Ntn hydrolases)"/>
    <property type="match status" value="1"/>
</dbReference>
<keyword evidence="1" id="KW-0645">Protease</keyword>
<proteinExistence type="predicted"/>
<evidence type="ECO:0000313" key="1">
    <source>
        <dbReference type="EMBL" id="AEE48147.1"/>
    </source>
</evidence>
<dbReference type="InterPro" id="IPR029055">
    <property type="entry name" value="Ntn_hydrolases_N"/>
</dbReference>
<dbReference type="Proteomes" id="UP000008461">
    <property type="component" value="Chromosome"/>
</dbReference>
<dbReference type="EMBL" id="CP002691">
    <property type="protein sequence ID" value="AEE48147.1"/>
    <property type="molecule type" value="Genomic_DNA"/>
</dbReference>
<dbReference type="AlphaFoldDB" id="F4KUX1"/>
<organism evidence="1 2">
    <name type="scientific">Haliscomenobacter hydrossis (strain ATCC 27775 / DSM 1100 / LMG 10767 / O)</name>
    <dbReference type="NCBI Taxonomy" id="760192"/>
    <lineage>
        <taxon>Bacteria</taxon>
        <taxon>Pseudomonadati</taxon>
        <taxon>Bacteroidota</taxon>
        <taxon>Saprospiria</taxon>
        <taxon>Saprospirales</taxon>
        <taxon>Haliscomenobacteraceae</taxon>
        <taxon>Haliscomenobacter</taxon>
    </lineage>
</organism>
<dbReference type="Gene3D" id="3.60.20.10">
    <property type="entry name" value="Glutamine Phosphoribosylpyrophosphate, subunit 1, domain 1"/>
    <property type="match status" value="1"/>
</dbReference>
<dbReference type="GO" id="GO:0006508">
    <property type="term" value="P:proteolysis"/>
    <property type="evidence" value="ECO:0007669"/>
    <property type="project" value="UniProtKB-KW"/>
</dbReference>
<accession>F4KUX1</accession>
<reference evidence="1 2" key="1">
    <citation type="journal article" date="2011" name="Stand. Genomic Sci.">
        <title>Complete genome sequence of Haliscomenobacter hydrossis type strain (O).</title>
        <authorList>
            <consortium name="US DOE Joint Genome Institute (JGI-PGF)"/>
            <person name="Daligault H."/>
            <person name="Lapidus A."/>
            <person name="Zeytun A."/>
            <person name="Nolan M."/>
            <person name="Lucas S."/>
            <person name="Del Rio T.G."/>
            <person name="Tice H."/>
            <person name="Cheng J.F."/>
            <person name="Tapia R."/>
            <person name="Han C."/>
            <person name="Goodwin L."/>
            <person name="Pitluck S."/>
            <person name="Liolios K."/>
            <person name="Pagani I."/>
            <person name="Ivanova N."/>
            <person name="Huntemann M."/>
            <person name="Mavromatis K."/>
            <person name="Mikhailova N."/>
            <person name="Pati A."/>
            <person name="Chen A."/>
            <person name="Palaniappan K."/>
            <person name="Land M."/>
            <person name="Hauser L."/>
            <person name="Brambilla E.M."/>
            <person name="Rohde M."/>
            <person name="Verbarg S."/>
            <person name="Goker M."/>
            <person name="Bristow J."/>
            <person name="Eisen J.A."/>
            <person name="Markowitz V."/>
            <person name="Hugenholtz P."/>
            <person name="Kyrpides N.C."/>
            <person name="Klenk H.P."/>
            <person name="Woyke T."/>
        </authorList>
    </citation>
    <scope>NUCLEOTIDE SEQUENCE [LARGE SCALE GENOMIC DNA]</scope>
    <source>
        <strain evidence="2">ATCC 27775 / DSM 1100 / LMG 10767 / O</strain>
    </source>
</reference>
<dbReference type="STRING" id="760192.Halhy_0234"/>
<reference key="2">
    <citation type="submission" date="2011-04" db="EMBL/GenBank/DDBJ databases">
        <title>Complete sequence of chromosome of Haliscomenobacter hydrossis DSM 1100.</title>
        <authorList>
            <consortium name="US DOE Joint Genome Institute (JGI-PGF)"/>
            <person name="Lucas S."/>
            <person name="Han J."/>
            <person name="Lapidus A."/>
            <person name="Bruce D."/>
            <person name="Goodwin L."/>
            <person name="Pitluck S."/>
            <person name="Peters L."/>
            <person name="Kyrpides N."/>
            <person name="Mavromatis K."/>
            <person name="Ivanova N."/>
            <person name="Ovchinnikova G."/>
            <person name="Pagani I."/>
            <person name="Daligault H."/>
            <person name="Detter J.C."/>
            <person name="Han C."/>
            <person name="Land M."/>
            <person name="Hauser L."/>
            <person name="Markowitz V."/>
            <person name="Cheng J.-F."/>
            <person name="Hugenholtz P."/>
            <person name="Woyke T."/>
            <person name="Wu D."/>
            <person name="Verbarg S."/>
            <person name="Frueling A."/>
            <person name="Brambilla E."/>
            <person name="Klenk H.-P."/>
            <person name="Eisen J.A."/>
        </authorList>
    </citation>
    <scope>NUCLEOTIDE SEQUENCE</scope>
    <source>
        <strain>DSM 1100</strain>
    </source>
</reference>
<name>F4KUX1_HALH1</name>
<gene>
    <name evidence="1" type="ordered locus">Halhy_0234</name>
</gene>
<dbReference type="RefSeq" id="WP_013762711.1">
    <property type="nucleotide sequence ID" value="NC_015510.1"/>
</dbReference>
<keyword evidence="2" id="KW-1185">Reference proteome</keyword>
<dbReference type="HOGENOM" id="CLU_066183_1_0_10"/>
<keyword evidence="1" id="KW-0647">Proteasome</keyword>
<keyword evidence="1" id="KW-0378">Hydrolase</keyword>
<dbReference type="GO" id="GO:0008233">
    <property type="term" value="F:peptidase activity"/>
    <property type="evidence" value="ECO:0007669"/>
    <property type="project" value="UniProtKB-KW"/>
</dbReference>
<sequence>MTYCLGIKVRSGLVAIADTRITSGTETATAKKISIHENGRNSLFLMTSGLRSIRDKAVTYFEELFEDESFKFDKMYKAVNMFGEQLRRVAQEDKRALAESGMFFNLYAIVGGQLENDKEHMLYLLYPEGNWIEVGEGSPFTIIGNSGYGKPILNRALNYESSLRFAFKTGFLSFDSTRVSANDVGYPIDVALYPRDSYKLQQHRLEEKDTAQIGQMWASKLKNSIDEIPETWMDAFLNKE</sequence>